<keyword evidence="4" id="KW-1185">Reference proteome</keyword>
<evidence type="ECO:0000256" key="2">
    <source>
        <dbReference type="SAM" id="Phobius"/>
    </source>
</evidence>
<feature type="transmembrane region" description="Helical" evidence="2">
    <location>
        <begin position="398"/>
        <end position="415"/>
    </location>
</feature>
<feature type="region of interest" description="Disordered" evidence="1">
    <location>
        <begin position="1"/>
        <end position="23"/>
    </location>
</feature>
<organism evidence="3 4">
    <name type="scientific">Thermoflexibacter ruber</name>
    <dbReference type="NCBI Taxonomy" id="1003"/>
    <lineage>
        <taxon>Bacteria</taxon>
        <taxon>Pseudomonadati</taxon>
        <taxon>Bacteroidota</taxon>
        <taxon>Cytophagia</taxon>
        <taxon>Cytophagales</taxon>
        <taxon>Thermoflexibacteraceae</taxon>
        <taxon>Thermoflexibacter</taxon>
    </lineage>
</organism>
<dbReference type="RefSeq" id="WP_091541449.1">
    <property type="nucleotide sequence ID" value="NZ_FONY01000007.1"/>
</dbReference>
<protein>
    <recommendedName>
        <fullName evidence="5">Dolichyl-phosphate-mannose-protein mannosyltransferase</fullName>
    </recommendedName>
</protein>
<feature type="transmembrane region" description="Helical" evidence="2">
    <location>
        <begin position="94"/>
        <end position="123"/>
    </location>
</feature>
<feature type="transmembrane region" description="Helical" evidence="2">
    <location>
        <begin position="184"/>
        <end position="203"/>
    </location>
</feature>
<keyword evidence="2" id="KW-1133">Transmembrane helix</keyword>
<reference evidence="4" key="1">
    <citation type="submission" date="2016-10" db="EMBL/GenBank/DDBJ databases">
        <authorList>
            <person name="Varghese N."/>
            <person name="Submissions S."/>
        </authorList>
    </citation>
    <scope>NUCLEOTIDE SEQUENCE [LARGE SCALE GENOMIC DNA]</scope>
    <source>
        <strain>GEY</strain>
        <strain evidence="4">DSM 9560</strain>
    </source>
</reference>
<proteinExistence type="predicted"/>
<feature type="transmembrane region" description="Helical" evidence="2">
    <location>
        <begin position="210"/>
        <end position="229"/>
    </location>
</feature>
<evidence type="ECO:0000256" key="1">
    <source>
        <dbReference type="SAM" id="MobiDB-lite"/>
    </source>
</evidence>
<dbReference type="AlphaFoldDB" id="A0A1I2DLM0"/>
<evidence type="ECO:0008006" key="5">
    <source>
        <dbReference type="Google" id="ProtNLM"/>
    </source>
</evidence>
<evidence type="ECO:0000313" key="4">
    <source>
        <dbReference type="Proteomes" id="UP000199513"/>
    </source>
</evidence>
<feature type="transmembrane region" description="Helical" evidence="2">
    <location>
        <begin position="155"/>
        <end position="172"/>
    </location>
</feature>
<dbReference type="Proteomes" id="UP000199513">
    <property type="component" value="Unassembled WGS sequence"/>
</dbReference>
<dbReference type="OrthoDB" id="977490at2"/>
<dbReference type="EMBL" id="FONY01000007">
    <property type="protein sequence ID" value="SFE81349.1"/>
    <property type="molecule type" value="Genomic_DNA"/>
</dbReference>
<feature type="transmembrane region" description="Helical" evidence="2">
    <location>
        <begin position="367"/>
        <end position="386"/>
    </location>
</feature>
<evidence type="ECO:0000313" key="3">
    <source>
        <dbReference type="EMBL" id="SFE81349.1"/>
    </source>
</evidence>
<feature type="transmembrane region" description="Helical" evidence="2">
    <location>
        <begin position="337"/>
        <end position="355"/>
    </location>
</feature>
<feature type="transmembrane region" description="Helical" evidence="2">
    <location>
        <begin position="32"/>
        <end position="54"/>
    </location>
</feature>
<name>A0A1I2DLM0_9BACT</name>
<keyword evidence="2" id="KW-0472">Membrane</keyword>
<keyword evidence="2" id="KW-0812">Transmembrane</keyword>
<feature type="transmembrane region" description="Helical" evidence="2">
    <location>
        <begin position="422"/>
        <end position="439"/>
    </location>
</feature>
<sequence length="557" mass="63675">MAKKQNKQTLQIKTENKKQAIAQPSSIHSSPIFAFSAQQMLGITLALAGLYFLYSRSADGFYQQDEAAHFVSMKGFWHNPNSVLSNWAKPGYKLLYALPSLLGSDFVMLINCLVAAFTCFFAYQIAKLLGSKIAILAFVLTATQPLWINLAFRNYSELITALLLSITIYFHYKEKHIFASLSASYIAFIRQEFYPILGLYFLYLVVNKRFIPALLLGVFPLVHQVWGMAVTGDPLYLLNQILGTSEQIAGQYPRKGFMHYFKMSITIFGSVAVTLGVAYLWTWLFERVSNWRSKTGFYAGLKDKANLILAVSVLYFLMNCIFNSQTLQIGPATGGNLRYLLIISPLVAILGTLQVEKFKLSLYKPQILILMSVFTLLVAIFMTHPHNFVIFNEEERDWIPLIGVIASLFLMILPLKLKQDLIGLSVVAFFIVLVTVRPIKLSEEDKACKNLAKWYEQYELAKGEPPQLFVHHEMFYYYLGRTPYDFQTKPKAIEEKFLKDAPKGSVIIWDSHYSYRPKMRAESLMYNYFTEKPNQYETLNQIVAADQSFGILVFEKK</sequence>
<dbReference type="STRING" id="1003.SAMN04488541_100768"/>
<accession>A0A1I2DLM0</accession>
<feature type="transmembrane region" description="Helical" evidence="2">
    <location>
        <begin position="263"/>
        <end position="284"/>
    </location>
</feature>
<feature type="transmembrane region" description="Helical" evidence="2">
    <location>
        <begin position="305"/>
        <end position="325"/>
    </location>
</feature>
<gene>
    <name evidence="3" type="ORF">SAMN04488541_100768</name>
</gene>